<sequence>MRQPRLRQRELVVIFMLSAILVCSTVARILPTTACEGAAPTLATLRRSANVASAAEVVRCTDLSLNGLTRLNALAIPRTVTELVLDGNSISGLDDGEIPATVTALSLKNNSIMMLKHIFIRQNITQA</sequence>
<keyword evidence="3" id="KW-1185">Reference proteome</keyword>
<dbReference type="AlphaFoldDB" id="A0AAV0UPV3"/>
<organism evidence="2 3">
    <name type="scientific">Peronospora destructor</name>
    <dbReference type="NCBI Taxonomy" id="86335"/>
    <lineage>
        <taxon>Eukaryota</taxon>
        <taxon>Sar</taxon>
        <taxon>Stramenopiles</taxon>
        <taxon>Oomycota</taxon>
        <taxon>Peronosporomycetes</taxon>
        <taxon>Peronosporales</taxon>
        <taxon>Peronosporaceae</taxon>
        <taxon>Peronospora</taxon>
    </lineage>
</organism>
<gene>
    <name evidence="2" type="ORF">PDE001_LOCUS6387</name>
</gene>
<dbReference type="EMBL" id="CANTFM010001203">
    <property type="protein sequence ID" value="CAI5736719.1"/>
    <property type="molecule type" value="Genomic_DNA"/>
</dbReference>
<dbReference type="SUPFAM" id="SSF52075">
    <property type="entry name" value="Outer arm dynein light chain 1"/>
    <property type="match status" value="1"/>
</dbReference>
<proteinExistence type="predicted"/>
<keyword evidence="1" id="KW-0732">Signal</keyword>
<feature type="signal peptide" evidence="1">
    <location>
        <begin position="1"/>
        <end position="27"/>
    </location>
</feature>
<dbReference type="InterPro" id="IPR032675">
    <property type="entry name" value="LRR_dom_sf"/>
</dbReference>
<evidence type="ECO:0000256" key="1">
    <source>
        <dbReference type="SAM" id="SignalP"/>
    </source>
</evidence>
<comment type="caution">
    <text evidence="2">The sequence shown here is derived from an EMBL/GenBank/DDBJ whole genome shotgun (WGS) entry which is preliminary data.</text>
</comment>
<name>A0AAV0UPV3_9STRA</name>
<feature type="chain" id="PRO_5043426716" evidence="1">
    <location>
        <begin position="28"/>
        <end position="127"/>
    </location>
</feature>
<accession>A0AAV0UPV3</accession>
<evidence type="ECO:0000313" key="3">
    <source>
        <dbReference type="Proteomes" id="UP001162029"/>
    </source>
</evidence>
<reference evidence="2" key="1">
    <citation type="submission" date="2022-12" db="EMBL/GenBank/DDBJ databases">
        <authorList>
            <person name="Webb A."/>
        </authorList>
    </citation>
    <scope>NUCLEOTIDE SEQUENCE</scope>
    <source>
        <strain evidence="2">Pd1</strain>
    </source>
</reference>
<protein>
    <submittedName>
        <fullName evidence="2">Uncharacterized protein</fullName>
    </submittedName>
</protein>
<dbReference type="Gene3D" id="3.80.10.10">
    <property type="entry name" value="Ribonuclease Inhibitor"/>
    <property type="match status" value="1"/>
</dbReference>
<evidence type="ECO:0000313" key="2">
    <source>
        <dbReference type="EMBL" id="CAI5736719.1"/>
    </source>
</evidence>
<dbReference type="Proteomes" id="UP001162029">
    <property type="component" value="Unassembled WGS sequence"/>
</dbReference>